<keyword evidence="2" id="KW-0175">Coiled coil</keyword>
<protein>
    <submittedName>
        <fullName evidence="6">Uncharacterized protein</fullName>
    </submittedName>
</protein>
<evidence type="ECO:0000259" key="5">
    <source>
        <dbReference type="Pfam" id="PF17675"/>
    </source>
</evidence>
<dbReference type="GO" id="GO:0043548">
    <property type="term" value="F:phosphatidylinositol 3-kinase binding"/>
    <property type="evidence" value="ECO:0007669"/>
    <property type="project" value="TreeGrafter"/>
</dbReference>
<feature type="region of interest" description="Disordered" evidence="3">
    <location>
        <begin position="383"/>
        <end position="403"/>
    </location>
</feature>
<dbReference type="GO" id="GO:0042147">
    <property type="term" value="P:retrograde transport, endosome to Golgi"/>
    <property type="evidence" value="ECO:0007669"/>
    <property type="project" value="EnsemblFungi"/>
</dbReference>
<accession>H2AZD6</accession>
<dbReference type="GeneID" id="13887688"/>
<dbReference type="InParanoid" id="H2AZD6"/>
<evidence type="ECO:0000256" key="1">
    <source>
        <dbReference type="ARBA" id="ARBA00005965"/>
    </source>
</evidence>
<dbReference type="GO" id="GO:0046854">
    <property type="term" value="P:phosphatidylinositol phosphate biosynthetic process"/>
    <property type="evidence" value="ECO:0007669"/>
    <property type="project" value="EnsemblFungi"/>
</dbReference>
<comment type="similarity">
    <text evidence="1">Belongs to the beclin family.</text>
</comment>
<dbReference type="GO" id="GO:0000407">
    <property type="term" value="C:phagophore assembly site"/>
    <property type="evidence" value="ECO:0007669"/>
    <property type="project" value="EnsemblFungi"/>
</dbReference>
<dbReference type="GO" id="GO:0000425">
    <property type="term" value="P:pexophagy"/>
    <property type="evidence" value="ECO:0007669"/>
    <property type="project" value="EnsemblFungi"/>
</dbReference>
<organism evidence="6 7">
    <name type="scientific">Kazachstania africana (strain ATCC 22294 / BCRC 22015 / CBS 2517 / CECT 1963 / NBRC 1671 / NRRL Y-8276)</name>
    <name type="common">Yeast</name>
    <name type="synonym">Kluyveromyces africanus</name>
    <dbReference type="NCBI Taxonomy" id="1071382"/>
    <lineage>
        <taxon>Eukaryota</taxon>
        <taxon>Fungi</taxon>
        <taxon>Dikarya</taxon>
        <taxon>Ascomycota</taxon>
        <taxon>Saccharomycotina</taxon>
        <taxon>Saccharomycetes</taxon>
        <taxon>Saccharomycetales</taxon>
        <taxon>Saccharomycetaceae</taxon>
        <taxon>Kazachstania</taxon>
    </lineage>
</organism>
<sequence length="471" mass="54159">MASDSSQSHVLKCQNCHLPLQIDSSLENLSPSQQNLLLNTRGDYVIRGHKTVHYDIPPIKNVEDIRLKDQNAKIVDSYVYLDKEEAQMENDEDTTKTLSTQINTLTNMFNILSLKSTIDYPICQDCYKVIISKLKNDYDNAVKERDTYTGFLNKLEREESNKRTDHRDNGKDGSEKLHVEKEKLLQQLIELEKEDEMLDNEILSLQKELQIRKVQENERLSHENLKQLQKLEFDKEIQILQSQYNFALNNLDILRKTNIYNETFKISHDGAFGTINKLRLGSYSDYPVSWKEINAAIGQVILLLATITTRCKCKLTGYRLQPMGSFSKILKFDDNLQDWSIFEAYNDDNFKVSKLFRKETSFDKALECILDIIQQVALSVTKPTNDPDNQSNHNSTSVFDSNLDNTDNQALPYVMFRGKINGLPVKLFSGEPNLQWTTAMKFLLTNVKWLLAFSSSKLTTAQVHNDGGNTT</sequence>
<dbReference type="OrthoDB" id="20368at2759"/>
<gene>
    <name evidence="6" type="primary">KAFR0H02830</name>
    <name evidence="6" type="ORF">KAFR_0H02830</name>
</gene>
<keyword evidence="7" id="KW-1185">Reference proteome</keyword>
<evidence type="ECO:0000256" key="3">
    <source>
        <dbReference type="SAM" id="MobiDB-lite"/>
    </source>
</evidence>
<dbReference type="Pfam" id="PF17675">
    <property type="entry name" value="APG6_N"/>
    <property type="match status" value="1"/>
</dbReference>
<dbReference type="InterPro" id="IPR041691">
    <property type="entry name" value="Atg6/beclin_CC"/>
</dbReference>
<dbReference type="eggNOG" id="KOG2751">
    <property type="taxonomic scope" value="Eukaryota"/>
</dbReference>
<dbReference type="GO" id="GO:0045324">
    <property type="term" value="P:late endosome to vacuole transport"/>
    <property type="evidence" value="ECO:0007669"/>
    <property type="project" value="EnsemblFungi"/>
</dbReference>
<feature type="domain" description="Atg6 BARA" evidence="4">
    <location>
        <begin position="254"/>
        <end position="455"/>
    </location>
</feature>
<feature type="domain" description="Atg6/beclin coiled-coil" evidence="5">
    <location>
        <begin position="121"/>
        <end position="251"/>
    </location>
</feature>
<dbReference type="RefSeq" id="XP_003958827.1">
    <property type="nucleotide sequence ID" value="XM_003958778.1"/>
</dbReference>
<dbReference type="GO" id="GO:0034272">
    <property type="term" value="C:phosphatidylinositol 3-kinase complex, class III, type II"/>
    <property type="evidence" value="ECO:0007669"/>
    <property type="project" value="EnsemblFungi"/>
</dbReference>
<dbReference type="InterPro" id="IPR040455">
    <property type="entry name" value="Atg6_BARA"/>
</dbReference>
<evidence type="ECO:0000313" key="7">
    <source>
        <dbReference type="Proteomes" id="UP000005220"/>
    </source>
</evidence>
<dbReference type="GO" id="GO:0005829">
    <property type="term" value="C:cytosol"/>
    <property type="evidence" value="ECO:0007669"/>
    <property type="project" value="GOC"/>
</dbReference>
<dbReference type="HOGENOM" id="CLU_024219_3_0_1"/>
<dbReference type="Pfam" id="PF04111">
    <property type="entry name" value="APG6"/>
    <property type="match status" value="1"/>
</dbReference>
<dbReference type="GO" id="GO:0120095">
    <property type="term" value="C:vacuole-isolation membrane contact site"/>
    <property type="evidence" value="ECO:0007669"/>
    <property type="project" value="EnsemblFungi"/>
</dbReference>
<dbReference type="Gene3D" id="1.10.418.40">
    <property type="entry name" value="Autophagy protein 6/Beclin 1"/>
    <property type="match status" value="1"/>
</dbReference>
<dbReference type="AlphaFoldDB" id="H2AZD6"/>
<proteinExistence type="inferred from homology"/>
<dbReference type="GO" id="GO:0000045">
    <property type="term" value="P:autophagosome assembly"/>
    <property type="evidence" value="ECO:0007669"/>
    <property type="project" value="EnsemblFungi"/>
</dbReference>
<dbReference type="GO" id="GO:0034271">
    <property type="term" value="C:phosphatidylinositol 3-kinase complex, class III, type I"/>
    <property type="evidence" value="ECO:0007669"/>
    <property type="project" value="EnsemblFungi"/>
</dbReference>
<dbReference type="GO" id="GO:0000423">
    <property type="term" value="P:mitophagy"/>
    <property type="evidence" value="ECO:0007669"/>
    <property type="project" value="TreeGrafter"/>
</dbReference>
<dbReference type="GO" id="GO:0006995">
    <property type="term" value="P:cellular response to nitrogen starvation"/>
    <property type="evidence" value="ECO:0007669"/>
    <property type="project" value="TreeGrafter"/>
</dbReference>
<evidence type="ECO:0000313" key="6">
    <source>
        <dbReference type="EMBL" id="CCF59692.1"/>
    </source>
</evidence>
<reference evidence="6 7" key="1">
    <citation type="journal article" date="2011" name="Proc. Natl. Acad. Sci. U.S.A.">
        <title>Evolutionary erosion of yeast sex chromosomes by mating-type switching accidents.</title>
        <authorList>
            <person name="Gordon J.L."/>
            <person name="Armisen D."/>
            <person name="Proux-Wera E."/>
            <person name="Oheigeartaigh S.S."/>
            <person name="Byrne K.P."/>
            <person name="Wolfe K.H."/>
        </authorList>
    </citation>
    <scope>NUCLEOTIDE SEQUENCE [LARGE SCALE GENOMIC DNA]</scope>
    <source>
        <strain evidence="7">ATCC 22294 / BCRC 22015 / CBS 2517 / CECT 1963 / NBRC 1671 / NRRL Y-8276</strain>
    </source>
</reference>
<dbReference type="FunCoup" id="H2AZD6">
    <property type="interactions" value="573"/>
</dbReference>
<dbReference type="GO" id="GO:0034727">
    <property type="term" value="P:piecemeal microautophagy of the nucleus"/>
    <property type="evidence" value="ECO:0007669"/>
    <property type="project" value="EnsemblFungi"/>
</dbReference>
<dbReference type="STRING" id="1071382.H2AZD6"/>
<dbReference type="InterPro" id="IPR007243">
    <property type="entry name" value="Atg6/Beclin"/>
</dbReference>
<evidence type="ECO:0000259" key="4">
    <source>
        <dbReference type="Pfam" id="PF04111"/>
    </source>
</evidence>
<dbReference type="PANTHER" id="PTHR12768">
    <property type="entry name" value="BECLIN 1"/>
    <property type="match status" value="1"/>
</dbReference>
<dbReference type="PANTHER" id="PTHR12768:SF4">
    <property type="entry name" value="BECLIN-1"/>
    <property type="match status" value="1"/>
</dbReference>
<dbReference type="Proteomes" id="UP000005220">
    <property type="component" value="Chromosome 8"/>
</dbReference>
<dbReference type="GO" id="GO:0030674">
    <property type="term" value="F:protein-macromolecule adaptor activity"/>
    <property type="evidence" value="ECO:0007669"/>
    <property type="project" value="TreeGrafter"/>
</dbReference>
<feature type="coiled-coil region" evidence="2">
    <location>
        <begin position="174"/>
        <end position="208"/>
    </location>
</feature>
<dbReference type="InterPro" id="IPR038274">
    <property type="entry name" value="Atg6/Beclin_C_sf"/>
</dbReference>
<evidence type="ECO:0000256" key="2">
    <source>
        <dbReference type="SAM" id="Coils"/>
    </source>
</evidence>
<dbReference type="GO" id="GO:0051365">
    <property type="term" value="P:cellular response to potassium ion starvation"/>
    <property type="evidence" value="ECO:0007669"/>
    <property type="project" value="EnsemblFungi"/>
</dbReference>
<dbReference type="KEGG" id="kaf:KAFR_0H02830"/>
<dbReference type="EMBL" id="HE650828">
    <property type="protein sequence ID" value="CCF59692.1"/>
    <property type="molecule type" value="Genomic_DNA"/>
</dbReference>
<dbReference type="GO" id="GO:0032258">
    <property type="term" value="P:cytoplasm to vacuole targeting by the Cvt pathway"/>
    <property type="evidence" value="ECO:0007669"/>
    <property type="project" value="EnsemblFungi"/>
</dbReference>
<name>H2AZD6_KAZAF</name>